<gene>
    <name evidence="2" type="primary">110680924</name>
</gene>
<evidence type="ECO:0000313" key="2">
    <source>
        <dbReference type="EnsemblMetazoa" id="AAEL027624-PA"/>
    </source>
</evidence>
<accession>A0A903VUN3</accession>
<evidence type="ECO:0000256" key="1">
    <source>
        <dbReference type="SAM" id="MobiDB-lite"/>
    </source>
</evidence>
<dbReference type="Proteomes" id="UP000008820">
    <property type="component" value="Unassembled WGS sequence"/>
</dbReference>
<dbReference type="AlphaFoldDB" id="A0A903VUN3"/>
<feature type="compositionally biased region" description="Basic and acidic residues" evidence="1">
    <location>
        <begin position="70"/>
        <end position="81"/>
    </location>
</feature>
<name>A0A903VUN3_AEDAE</name>
<evidence type="ECO:0000313" key="3">
    <source>
        <dbReference type="Proteomes" id="UP000008820"/>
    </source>
</evidence>
<dbReference type="EnsemblMetazoa" id="AAEL027624-RA">
    <property type="protein sequence ID" value="AAEL027624-PA"/>
    <property type="gene ID" value="AAEL027624"/>
</dbReference>
<organism evidence="2 3">
    <name type="scientific">Aedes aegypti</name>
    <name type="common">Yellowfever mosquito</name>
    <name type="synonym">Culex aegypti</name>
    <dbReference type="NCBI Taxonomy" id="7159"/>
    <lineage>
        <taxon>Eukaryota</taxon>
        <taxon>Metazoa</taxon>
        <taxon>Ecdysozoa</taxon>
        <taxon>Arthropoda</taxon>
        <taxon>Hexapoda</taxon>
        <taxon>Insecta</taxon>
        <taxon>Pterygota</taxon>
        <taxon>Neoptera</taxon>
        <taxon>Endopterygota</taxon>
        <taxon>Diptera</taxon>
        <taxon>Nematocera</taxon>
        <taxon>Culicoidea</taxon>
        <taxon>Culicidae</taxon>
        <taxon>Culicinae</taxon>
        <taxon>Aedini</taxon>
        <taxon>Aedes</taxon>
        <taxon>Stegomyia</taxon>
    </lineage>
</organism>
<reference evidence="3" key="1">
    <citation type="submission" date="2017-06" db="EMBL/GenBank/DDBJ databases">
        <title>Aedes aegypti genome working group (AGWG) sequencing and assembly.</title>
        <authorList>
            <consortium name="Aedes aegypti Genome Working Group (AGWG)"/>
            <person name="Matthews B.J."/>
        </authorList>
    </citation>
    <scope>NUCLEOTIDE SEQUENCE [LARGE SCALE GENOMIC DNA]</scope>
    <source>
        <strain evidence="3">LVP_AGWG</strain>
    </source>
</reference>
<keyword evidence="3" id="KW-1185">Reference proteome</keyword>
<feature type="compositionally biased region" description="Polar residues" evidence="1">
    <location>
        <begin position="57"/>
        <end position="69"/>
    </location>
</feature>
<feature type="region of interest" description="Disordered" evidence="1">
    <location>
        <begin position="40"/>
        <end position="81"/>
    </location>
</feature>
<protein>
    <submittedName>
        <fullName evidence="2">Uncharacterized protein</fullName>
    </submittedName>
</protein>
<proteinExistence type="predicted"/>
<reference evidence="2" key="2">
    <citation type="submission" date="2022-10" db="UniProtKB">
        <authorList>
            <consortium name="EnsemblMetazoa"/>
        </authorList>
    </citation>
    <scope>IDENTIFICATION</scope>
    <source>
        <strain evidence="2">LVP_AGWG</strain>
    </source>
</reference>
<sequence length="108" mass="11878">YHQTPSGGRAAAVQWPPRVRGLHLAVPQHGLRGVHFRSWQRASNSEKRISSDDGSMAHNQGFQNISTGSLKDRSAARSDDGLARTDSGIFRCHTACTWAECTTSTRCR</sequence>